<feature type="domain" description="Acyl-CoA dehydrogenase/oxidase C-terminal" evidence="7">
    <location>
        <begin position="234"/>
        <end position="382"/>
    </location>
</feature>
<dbReference type="EMBL" id="VUMN01000046">
    <property type="protein sequence ID" value="MSS59733.1"/>
    <property type="molecule type" value="Genomic_DNA"/>
</dbReference>
<evidence type="ECO:0000259" key="9">
    <source>
        <dbReference type="Pfam" id="PF02771"/>
    </source>
</evidence>
<keyword evidence="11" id="KW-1185">Reference proteome</keyword>
<comment type="similarity">
    <text evidence="2 6">Belongs to the acyl-CoA dehydrogenase family.</text>
</comment>
<keyword evidence="5 6" id="KW-0560">Oxidoreductase</keyword>
<evidence type="ECO:0000259" key="8">
    <source>
        <dbReference type="Pfam" id="PF02770"/>
    </source>
</evidence>
<dbReference type="GO" id="GO:0003995">
    <property type="term" value="F:acyl-CoA dehydrogenase activity"/>
    <property type="evidence" value="ECO:0007669"/>
    <property type="project" value="InterPro"/>
</dbReference>
<dbReference type="InterPro" id="IPR013786">
    <property type="entry name" value="AcylCoA_DH/ox_N"/>
</dbReference>
<evidence type="ECO:0000256" key="4">
    <source>
        <dbReference type="ARBA" id="ARBA00022827"/>
    </source>
</evidence>
<evidence type="ECO:0000256" key="3">
    <source>
        <dbReference type="ARBA" id="ARBA00022630"/>
    </source>
</evidence>
<dbReference type="InterPro" id="IPR036250">
    <property type="entry name" value="AcylCo_DH-like_C"/>
</dbReference>
<dbReference type="Gene3D" id="1.10.540.10">
    <property type="entry name" value="Acyl-CoA dehydrogenase/oxidase, N-terminal domain"/>
    <property type="match status" value="1"/>
</dbReference>
<evidence type="ECO:0000256" key="5">
    <source>
        <dbReference type="ARBA" id="ARBA00023002"/>
    </source>
</evidence>
<dbReference type="PROSITE" id="PS00072">
    <property type="entry name" value="ACYL_COA_DH_1"/>
    <property type="match status" value="1"/>
</dbReference>
<evidence type="ECO:0000256" key="1">
    <source>
        <dbReference type="ARBA" id="ARBA00001974"/>
    </source>
</evidence>
<dbReference type="FunFam" id="2.40.110.10:FF:000001">
    <property type="entry name" value="Acyl-CoA dehydrogenase, mitochondrial"/>
    <property type="match status" value="1"/>
</dbReference>
<evidence type="ECO:0000256" key="6">
    <source>
        <dbReference type="RuleBase" id="RU362125"/>
    </source>
</evidence>
<dbReference type="InterPro" id="IPR006089">
    <property type="entry name" value="Acyl-CoA_DH_CS"/>
</dbReference>
<sequence>MDFQLDQKHEMARRLFQQFAENEVKPHAIEVDEEERFPRENIEKMAKYGFLGIPFDRKYGGQGCDPLTYVMCVEELAKVCGTTAVALSAHTSLCADPIAQFGTEAQKQKYLVPLAKGEKLGAFGLTEPGAGTDAQGVQTRAVLDGDSWVLNGSKCFITNGKEADVYIIIAYTDIVTDAKGRKKKLFSAFIVEKGTPGFTFGTKEKKMGIRGSATYELIFQNCRIPKENLLGQQGKGFPLAMHTLDGGRIGIAAQALGLAEGAFDRTLAYVKTRKQFGRPLSMFQNTQFVLADLATEIEASKLLVYRAAEAKATKDRFSEEAAMAKLSAARTAMDVTTRCVQLMGGYGYIRDYEVERMMRDAKITEIYEGTSEVQEMVISGALLK</sequence>
<proteinExistence type="inferred from homology"/>
<dbReference type="GO" id="GO:0050660">
    <property type="term" value="F:flavin adenine dinucleotide binding"/>
    <property type="evidence" value="ECO:0007669"/>
    <property type="project" value="InterPro"/>
</dbReference>
<dbReference type="Gene3D" id="1.20.140.10">
    <property type="entry name" value="Butyryl-CoA Dehydrogenase, subunit A, domain 3"/>
    <property type="match status" value="1"/>
</dbReference>
<dbReference type="InterPro" id="IPR009100">
    <property type="entry name" value="AcylCoA_DH/oxidase_NM_dom_sf"/>
</dbReference>
<feature type="domain" description="Acyl-CoA dehydrogenase/oxidase N-terminal" evidence="9">
    <location>
        <begin position="7"/>
        <end position="118"/>
    </location>
</feature>
<evidence type="ECO:0000313" key="10">
    <source>
        <dbReference type="EMBL" id="MSS59733.1"/>
    </source>
</evidence>
<dbReference type="Pfam" id="PF02770">
    <property type="entry name" value="Acyl-CoA_dh_M"/>
    <property type="match status" value="1"/>
</dbReference>
<dbReference type="SUPFAM" id="SSF56645">
    <property type="entry name" value="Acyl-CoA dehydrogenase NM domain-like"/>
    <property type="match status" value="1"/>
</dbReference>
<dbReference type="Gene3D" id="2.40.110.10">
    <property type="entry name" value="Butyryl-CoA Dehydrogenase, subunit A, domain 2"/>
    <property type="match status" value="1"/>
</dbReference>
<dbReference type="InterPro" id="IPR046373">
    <property type="entry name" value="Acyl-CoA_Oxase/DH_mid-dom_sf"/>
</dbReference>
<dbReference type="FunFam" id="1.20.140.10:FF:000004">
    <property type="entry name" value="Acyl-CoA dehydrogenase FadE25"/>
    <property type="match status" value="1"/>
</dbReference>
<dbReference type="Pfam" id="PF00441">
    <property type="entry name" value="Acyl-CoA_dh_1"/>
    <property type="match status" value="1"/>
</dbReference>
<accession>A0A7X2THE8</accession>
<dbReference type="CDD" id="cd01158">
    <property type="entry name" value="SCAD_SBCAD"/>
    <property type="match status" value="1"/>
</dbReference>
<evidence type="ECO:0000313" key="11">
    <source>
        <dbReference type="Proteomes" id="UP000461880"/>
    </source>
</evidence>
<name>A0A7X2THE8_9FIRM</name>
<evidence type="ECO:0000256" key="2">
    <source>
        <dbReference type="ARBA" id="ARBA00009347"/>
    </source>
</evidence>
<gene>
    <name evidence="10" type="ORF">FYJ51_12600</name>
</gene>
<dbReference type="PANTHER" id="PTHR43884">
    <property type="entry name" value="ACYL-COA DEHYDROGENASE"/>
    <property type="match status" value="1"/>
</dbReference>
<dbReference type="AlphaFoldDB" id="A0A7X2THE8"/>
<evidence type="ECO:0000259" key="7">
    <source>
        <dbReference type="Pfam" id="PF00441"/>
    </source>
</evidence>
<dbReference type="SUPFAM" id="SSF47203">
    <property type="entry name" value="Acyl-CoA dehydrogenase C-terminal domain-like"/>
    <property type="match status" value="1"/>
</dbReference>
<dbReference type="RefSeq" id="WP_105302616.1">
    <property type="nucleotide sequence ID" value="NZ_JAQXPC010000044.1"/>
</dbReference>
<dbReference type="Pfam" id="PF02771">
    <property type="entry name" value="Acyl-CoA_dh_N"/>
    <property type="match status" value="1"/>
</dbReference>
<dbReference type="PANTHER" id="PTHR43884:SF12">
    <property type="entry name" value="ISOVALERYL-COA DEHYDROGENASE, MITOCHONDRIAL-RELATED"/>
    <property type="match status" value="1"/>
</dbReference>
<dbReference type="InterPro" id="IPR006091">
    <property type="entry name" value="Acyl-CoA_Oxase/DH_mid-dom"/>
</dbReference>
<comment type="caution">
    <text evidence="10">The sequence shown here is derived from an EMBL/GenBank/DDBJ whole genome shotgun (WGS) entry which is preliminary data.</text>
</comment>
<keyword evidence="3 6" id="KW-0285">Flavoprotein</keyword>
<dbReference type="InterPro" id="IPR037069">
    <property type="entry name" value="AcylCoA_DH/ox_N_sf"/>
</dbReference>
<dbReference type="PIRSF" id="PIRSF016578">
    <property type="entry name" value="HsaA"/>
    <property type="match status" value="1"/>
</dbReference>
<keyword evidence="4 6" id="KW-0274">FAD</keyword>
<organism evidence="10 11">
    <name type="scientific">Stecheria intestinalis</name>
    <dbReference type="NCBI Taxonomy" id="2606630"/>
    <lineage>
        <taxon>Bacteria</taxon>
        <taxon>Bacillati</taxon>
        <taxon>Bacillota</taxon>
        <taxon>Erysipelotrichia</taxon>
        <taxon>Erysipelotrichales</taxon>
        <taxon>Erysipelotrichaceae</taxon>
        <taxon>Stecheria</taxon>
    </lineage>
</organism>
<dbReference type="PROSITE" id="PS00073">
    <property type="entry name" value="ACYL_COA_DH_2"/>
    <property type="match status" value="1"/>
</dbReference>
<dbReference type="Proteomes" id="UP000461880">
    <property type="component" value="Unassembled WGS sequence"/>
</dbReference>
<dbReference type="FunFam" id="1.10.540.10:FF:000002">
    <property type="entry name" value="Acyl-CoA dehydrogenase FadE19"/>
    <property type="match status" value="1"/>
</dbReference>
<feature type="domain" description="Acyl-CoA oxidase/dehydrogenase middle" evidence="8">
    <location>
        <begin position="122"/>
        <end position="222"/>
    </location>
</feature>
<reference evidence="10 11" key="1">
    <citation type="submission" date="2019-08" db="EMBL/GenBank/DDBJ databases">
        <title>In-depth cultivation of the pig gut microbiome towards novel bacterial diversity and tailored functional studies.</title>
        <authorList>
            <person name="Wylensek D."/>
            <person name="Hitch T.C.A."/>
            <person name="Clavel T."/>
        </authorList>
    </citation>
    <scope>NUCLEOTIDE SEQUENCE [LARGE SCALE GENOMIC DNA]</scope>
    <source>
        <strain evidence="10 11">Oil+RF-744-GAM-WT-6</strain>
    </source>
</reference>
<comment type="cofactor">
    <cofactor evidence="1 6">
        <name>FAD</name>
        <dbReference type="ChEBI" id="CHEBI:57692"/>
    </cofactor>
</comment>
<dbReference type="InterPro" id="IPR009075">
    <property type="entry name" value="AcylCo_DH/oxidase_C"/>
</dbReference>
<protein>
    <submittedName>
        <fullName evidence="10">Acyl-CoA dehydrogenase</fullName>
    </submittedName>
</protein>